<dbReference type="Pfam" id="PF01363">
    <property type="entry name" value="FYVE"/>
    <property type="match status" value="1"/>
</dbReference>
<reference evidence="7" key="1">
    <citation type="submission" date="2022-11" db="EMBL/GenBank/DDBJ databases">
        <authorList>
            <person name="Morgan W.R."/>
            <person name="Tartar A."/>
        </authorList>
    </citation>
    <scope>NUCLEOTIDE SEQUENCE</scope>
    <source>
        <strain evidence="7">ARSEF 373</strain>
    </source>
</reference>
<organism evidence="7 8">
    <name type="scientific">Lagenidium giganteum</name>
    <dbReference type="NCBI Taxonomy" id="4803"/>
    <lineage>
        <taxon>Eukaryota</taxon>
        <taxon>Sar</taxon>
        <taxon>Stramenopiles</taxon>
        <taxon>Oomycota</taxon>
        <taxon>Peronosporomycetes</taxon>
        <taxon>Pythiales</taxon>
        <taxon>Pythiaceae</taxon>
    </lineage>
</organism>
<dbReference type="InterPro" id="IPR003018">
    <property type="entry name" value="GAF"/>
</dbReference>
<keyword evidence="2 4" id="KW-0863">Zinc-finger</keyword>
<evidence type="ECO:0000256" key="2">
    <source>
        <dbReference type="ARBA" id="ARBA00022771"/>
    </source>
</evidence>
<sequence length="477" mass="53087">MTKDTPRRDDEFLVQHLVDPKDWVADHERSLCHVCTRAFGTFRRKHHCRMCGEVVCSNCTLHKNAMLATIGYTRVRVCMSCMFNHSHVQKVRPFSPRMTMPESPISISEESQRWVSTHLHSPLARSQGSDSDGDQTERGFGNNQHESMTSTSTGSPSSSCNQLDDDGFDYSWDHPWPKPPVPHDEAERLEVVHSLNVLDSPPEKPFDMICDLAKARLSCPMAAVSFMDEHRQWFKASVGLAHKMIPRKIAFCAYTIHLKEPVVVLDTLKDKRFERNPLVSGAAEVRFYAAAPIIDPDTGHAIGSVFVLDTRPRESCDISILERLAHAARNNLPKPGSAKAEETPEKEEEPAETVDNQVSQRLQAMMEQMPSVNVPAAAMEVAPAASSSALVPQQSQPAASASQNSLASFSSSAVAPNEQMEMLLMRLLTQNTETQQQLASQQISMGQTLGHHSQQINKLMCDFARMEAKMEAKIKSV</sequence>
<evidence type="ECO:0000256" key="1">
    <source>
        <dbReference type="ARBA" id="ARBA00022723"/>
    </source>
</evidence>
<comment type="caution">
    <text evidence="7">The sequence shown here is derived from an EMBL/GenBank/DDBJ whole genome shotgun (WGS) entry which is preliminary data.</text>
</comment>
<gene>
    <name evidence="7" type="ORF">N0F65_005794</name>
</gene>
<dbReference type="InterPro" id="IPR029016">
    <property type="entry name" value="GAF-like_dom_sf"/>
</dbReference>
<keyword evidence="8" id="KW-1185">Reference proteome</keyword>
<feature type="compositionally biased region" description="Low complexity" evidence="5">
    <location>
        <begin position="147"/>
        <end position="159"/>
    </location>
</feature>
<accession>A0AAV2YEY7</accession>
<evidence type="ECO:0000313" key="8">
    <source>
        <dbReference type="Proteomes" id="UP001146120"/>
    </source>
</evidence>
<name>A0AAV2YEY7_9STRA</name>
<feature type="domain" description="FYVE-type" evidence="6">
    <location>
        <begin position="26"/>
        <end position="86"/>
    </location>
</feature>
<dbReference type="EMBL" id="DAKRPA010000383">
    <property type="protein sequence ID" value="DAZ92790.1"/>
    <property type="molecule type" value="Genomic_DNA"/>
</dbReference>
<keyword evidence="1" id="KW-0479">Metal-binding</keyword>
<dbReference type="AlphaFoldDB" id="A0AAV2YEY7"/>
<feature type="compositionally biased region" description="Polar residues" evidence="5">
    <location>
        <begin position="116"/>
        <end position="130"/>
    </location>
</feature>
<dbReference type="InterPro" id="IPR017455">
    <property type="entry name" value="Znf_FYVE-rel"/>
</dbReference>
<evidence type="ECO:0000256" key="3">
    <source>
        <dbReference type="ARBA" id="ARBA00022833"/>
    </source>
</evidence>
<dbReference type="Proteomes" id="UP001146120">
    <property type="component" value="Unassembled WGS sequence"/>
</dbReference>
<evidence type="ECO:0000259" key="6">
    <source>
        <dbReference type="PROSITE" id="PS50178"/>
    </source>
</evidence>
<reference evidence="7" key="2">
    <citation type="journal article" date="2023" name="Microbiol Resour">
        <title>Decontamination and Annotation of the Draft Genome Sequence of the Oomycete Lagenidium giganteum ARSEF 373.</title>
        <authorList>
            <person name="Morgan W.R."/>
            <person name="Tartar A."/>
        </authorList>
    </citation>
    <scope>NUCLEOTIDE SEQUENCE</scope>
    <source>
        <strain evidence="7">ARSEF 373</strain>
    </source>
</reference>
<dbReference type="Pfam" id="PF01590">
    <property type="entry name" value="GAF"/>
    <property type="match status" value="1"/>
</dbReference>
<dbReference type="PANTHER" id="PTHR43102">
    <property type="entry name" value="SLR1143 PROTEIN"/>
    <property type="match status" value="1"/>
</dbReference>
<evidence type="ECO:0000256" key="5">
    <source>
        <dbReference type="SAM" id="MobiDB-lite"/>
    </source>
</evidence>
<dbReference type="InterPro" id="IPR013083">
    <property type="entry name" value="Znf_RING/FYVE/PHD"/>
</dbReference>
<evidence type="ECO:0000313" key="7">
    <source>
        <dbReference type="EMBL" id="DAZ92790.1"/>
    </source>
</evidence>
<dbReference type="SUPFAM" id="SSF55781">
    <property type="entry name" value="GAF domain-like"/>
    <property type="match status" value="1"/>
</dbReference>
<dbReference type="GO" id="GO:0008270">
    <property type="term" value="F:zinc ion binding"/>
    <property type="evidence" value="ECO:0007669"/>
    <property type="project" value="UniProtKB-KW"/>
</dbReference>
<dbReference type="PROSITE" id="PS50178">
    <property type="entry name" value="ZF_FYVE"/>
    <property type="match status" value="1"/>
</dbReference>
<dbReference type="CDD" id="cd00065">
    <property type="entry name" value="FYVE_like_SF"/>
    <property type="match status" value="1"/>
</dbReference>
<proteinExistence type="predicted"/>
<dbReference type="InterPro" id="IPR011011">
    <property type="entry name" value="Znf_FYVE_PHD"/>
</dbReference>
<dbReference type="PANTHER" id="PTHR43102:SF2">
    <property type="entry name" value="GAF DOMAIN-CONTAINING PROTEIN"/>
    <property type="match status" value="1"/>
</dbReference>
<dbReference type="InterPro" id="IPR000306">
    <property type="entry name" value="Znf_FYVE"/>
</dbReference>
<dbReference type="SUPFAM" id="SSF57903">
    <property type="entry name" value="FYVE/PHD zinc finger"/>
    <property type="match status" value="1"/>
</dbReference>
<evidence type="ECO:0000256" key="4">
    <source>
        <dbReference type="PROSITE-ProRule" id="PRU00091"/>
    </source>
</evidence>
<protein>
    <recommendedName>
        <fullName evidence="6">FYVE-type domain-containing protein</fullName>
    </recommendedName>
</protein>
<keyword evidence="3" id="KW-0862">Zinc</keyword>
<dbReference type="Gene3D" id="3.30.450.40">
    <property type="match status" value="1"/>
</dbReference>
<feature type="region of interest" description="Disordered" evidence="5">
    <location>
        <begin position="116"/>
        <end position="160"/>
    </location>
</feature>
<dbReference type="Gene3D" id="3.30.40.10">
    <property type="entry name" value="Zinc/RING finger domain, C3HC4 (zinc finger)"/>
    <property type="match status" value="1"/>
</dbReference>
<feature type="region of interest" description="Disordered" evidence="5">
    <location>
        <begin position="329"/>
        <end position="355"/>
    </location>
</feature>
<dbReference type="SMART" id="SM00064">
    <property type="entry name" value="FYVE"/>
    <property type="match status" value="1"/>
</dbReference>